<keyword evidence="5 8" id="KW-0518">Myosin</keyword>
<comment type="caution">
    <text evidence="8">Lacks conserved residue(s) required for the propagation of feature annotation.</text>
</comment>
<evidence type="ECO:0000256" key="5">
    <source>
        <dbReference type="ARBA" id="ARBA00023123"/>
    </source>
</evidence>
<comment type="similarity">
    <text evidence="1 8">Belongs to the TRAFAC class myosin-kinesin ATPase superfamily. Myosin family.</text>
</comment>
<keyword evidence="12" id="KW-1185">Reference proteome</keyword>
<evidence type="ECO:0000256" key="10">
    <source>
        <dbReference type="SAM" id="MobiDB-lite"/>
    </source>
</evidence>
<dbReference type="GO" id="GO:0005737">
    <property type="term" value="C:cytoplasm"/>
    <property type="evidence" value="ECO:0007669"/>
    <property type="project" value="TreeGrafter"/>
</dbReference>
<name>A0A915E3Y0_9BILA</name>
<dbReference type="GO" id="GO:0000146">
    <property type="term" value="F:microfilament motor activity"/>
    <property type="evidence" value="ECO:0007669"/>
    <property type="project" value="TreeGrafter"/>
</dbReference>
<evidence type="ECO:0000313" key="13">
    <source>
        <dbReference type="WBParaSite" id="jg26700"/>
    </source>
</evidence>
<reference evidence="13" key="1">
    <citation type="submission" date="2022-11" db="UniProtKB">
        <authorList>
            <consortium name="WormBaseParasite"/>
        </authorList>
    </citation>
    <scope>IDENTIFICATION</scope>
</reference>
<evidence type="ECO:0000256" key="3">
    <source>
        <dbReference type="ARBA" id="ARBA00022840"/>
    </source>
</evidence>
<evidence type="ECO:0000259" key="11">
    <source>
        <dbReference type="PROSITE" id="PS51456"/>
    </source>
</evidence>
<keyword evidence="3" id="KW-0067">ATP-binding</keyword>
<dbReference type="AlphaFoldDB" id="A0A915E3Y0"/>
<feature type="coiled-coil region" evidence="9">
    <location>
        <begin position="951"/>
        <end position="1073"/>
    </location>
</feature>
<evidence type="ECO:0000256" key="2">
    <source>
        <dbReference type="ARBA" id="ARBA00022741"/>
    </source>
</evidence>
<dbReference type="Gene3D" id="1.20.120.720">
    <property type="entry name" value="Myosin VI head, motor domain, U50 subdomain"/>
    <property type="match status" value="1"/>
</dbReference>
<dbReference type="PROSITE" id="PS51456">
    <property type="entry name" value="MYOSIN_MOTOR"/>
    <property type="match status" value="1"/>
</dbReference>
<organism evidence="12 13">
    <name type="scientific">Ditylenchus dipsaci</name>
    <dbReference type="NCBI Taxonomy" id="166011"/>
    <lineage>
        <taxon>Eukaryota</taxon>
        <taxon>Metazoa</taxon>
        <taxon>Ecdysozoa</taxon>
        <taxon>Nematoda</taxon>
        <taxon>Chromadorea</taxon>
        <taxon>Rhabditida</taxon>
        <taxon>Tylenchina</taxon>
        <taxon>Tylenchomorpha</taxon>
        <taxon>Sphaerularioidea</taxon>
        <taxon>Anguinidae</taxon>
        <taxon>Anguininae</taxon>
        <taxon>Ditylenchus</taxon>
    </lineage>
</organism>
<evidence type="ECO:0000256" key="1">
    <source>
        <dbReference type="ARBA" id="ARBA00008314"/>
    </source>
</evidence>
<feature type="coiled-coil region" evidence="9">
    <location>
        <begin position="450"/>
        <end position="751"/>
    </location>
</feature>
<dbReference type="GO" id="GO:0005524">
    <property type="term" value="F:ATP binding"/>
    <property type="evidence" value="ECO:0007669"/>
    <property type="project" value="UniProtKB-KW"/>
</dbReference>
<dbReference type="WBParaSite" id="jg26700">
    <property type="protein sequence ID" value="jg26700"/>
    <property type="gene ID" value="jg26700"/>
</dbReference>
<dbReference type="Proteomes" id="UP000887574">
    <property type="component" value="Unplaced"/>
</dbReference>
<protein>
    <submittedName>
        <fullName evidence="13">Myosin motor domain-containing protein</fullName>
    </submittedName>
</protein>
<feature type="compositionally biased region" description="Polar residues" evidence="10">
    <location>
        <begin position="835"/>
        <end position="845"/>
    </location>
</feature>
<dbReference type="PRINTS" id="PR00193">
    <property type="entry name" value="MYOSINHEAVY"/>
</dbReference>
<evidence type="ECO:0000256" key="6">
    <source>
        <dbReference type="ARBA" id="ARBA00023175"/>
    </source>
</evidence>
<dbReference type="PANTHER" id="PTHR13140">
    <property type="entry name" value="MYOSIN"/>
    <property type="match status" value="1"/>
</dbReference>
<evidence type="ECO:0000256" key="4">
    <source>
        <dbReference type="ARBA" id="ARBA00023054"/>
    </source>
</evidence>
<dbReference type="SUPFAM" id="SSF57997">
    <property type="entry name" value="Tropomyosin"/>
    <property type="match status" value="1"/>
</dbReference>
<proteinExistence type="inferred from homology"/>
<feature type="region of interest" description="Disordered" evidence="10">
    <location>
        <begin position="777"/>
        <end position="860"/>
    </location>
</feature>
<dbReference type="PANTHER" id="PTHR13140:SF857">
    <property type="entry name" value="MYOSIN-11"/>
    <property type="match status" value="1"/>
</dbReference>
<dbReference type="SMART" id="SM00242">
    <property type="entry name" value="MYSc"/>
    <property type="match status" value="1"/>
</dbReference>
<dbReference type="GO" id="GO:0016020">
    <property type="term" value="C:membrane"/>
    <property type="evidence" value="ECO:0007669"/>
    <property type="project" value="TreeGrafter"/>
</dbReference>
<dbReference type="Gene3D" id="1.20.5.4820">
    <property type="match status" value="1"/>
</dbReference>
<dbReference type="InterPro" id="IPR001609">
    <property type="entry name" value="Myosin_head_motor_dom-like"/>
</dbReference>
<accession>A0A915E3Y0</accession>
<dbReference type="GO" id="GO:0016459">
    <property type="term" value="C:myosin complex"/>
    <property type="evidence" value="ECO:0007669"/>
    <property type="project" value="UniProtKB-KW"/>
</dbReference>
<dbReference type="InterPro" id="IPR027417">
    <property type="entry name" value="P-loop_NTPase"/>
</dbReference>
<keyword evidence="4 9" id="KW-0175">Coiled coil</keyword>
<keyword evidence="2" id="KW-0547">Nucleotide-binding</keyword>
<evidence type="ECO:0000256" key="9">
    <source>
        <dbReference type="SAM" id="Coils"/>
    </source>
</evidence>
<feature type="compositionally biased region" description="Low complexity" evidence="10">
    <location>
        <begin position="787"/>
        <end position="803"/>
    </location>
</feature>
<sequence>MKYCPAEIDEKHGTLCSSSALAKVIYERLFGWIVGKCNSAIERESKDGKSNNNSDHKFIGVLDMAGFEIMSRNSFEQFCINFTNEKLQQFFNQFMFIKEKAEYLNEGIEWNEVDYGNDLQHTIDMIERPMGFLSLLQEECIVPNGSDISLLDKLVHNLSNANGGVFAKAKLSNRNTSVNHFTVSHYAGQVAYNIDGWLEKNRDLVDQSLMDVLAGSEHALVSKLFPQSVQAPQEMVRSRRGSLTTSTVSCIYKEQLSNLLQTLNSTTAQFIRCIVPNYARQPFVLDGPLVLHQLRCNGVLEGIRICRRGYPNRLAFGDFFNRYKILASNIAANLTSPPSASTLNQLCASLHIQEDRYKVGRTKVFCKVGLVSELEARRKEHISRSITGLQAWIRWHIQQRIAANKHLEWEKTMILQTAVRQHIQMAGWEWYRLHMRVRQLIPMVLDKRKLKQLEQDNYELNKNNKLMTSQLESMEESRKVINQRMQELEEDREEEHQRVVELRQELKRNEDLLELMEKKFDDQHAKIMRLNGTLKDNSKALEKLEEEKQIMQTELDTTQKKLKAEQEACQEAQESLKLTANECHHLHVKLDTVYQDNKRLDERLQHSEEQVAEAKEKLQAQEEANSTLQHNIADLNDKINKCENALHDERAARRRCENELDQQDEEVARLKDELEKGNAKREAMKEQLRVKENTIRKLERKLEDKTAEMDDCIGELKKIHKASQQQLQTQLEELRRKIMKLEMENKQQKCKLESSFERESSVDSDFGRTTSLSRYGSRHSINGGGASVMTSSSISSSSMGRTLGSRRRETEPELLGLRGYDPFASSSTLGGGAGQMTSSLTNTFDSGLARSSSSSSSNQMVQLQASERRVSQLERELQSVKTDGQLVKREVEVYKAALQEAERAKDTLTKQTRGLSSEVERLTKSIETSDQKLQQNEFDNRKWVNECEVWKQRLENSIADSKNELMAEKKKHAEKLDEQKHDYELKIHHISNSQKSHDQLQEKLTEAELQLDKAIGQLAQMERMNKSNATIGETWESQYRQSLQEVESLRDENASLKSKIRRQYKQIELLTRNFYLI</sequence>
<dbReference type="GO" id="GO:0051015">
    <property type="term" value="F:actin filament binding"/>
    <property type="evidence" value="ECO:0007669"/>
    <property type="project" value="TreeGrafter"/>
</dbReference>
<keyword evidence="6" id="KW-0505">Motor protein</keyword>
<keyword evidence="7 8" id="KW-0009">Actin-binding</keyword>
<evidence type="ECO:0000256" key="8">
    <source>
        <dbReference type="PROSITE-ProRule" id="PRU00782"/>
    </source>
</evidence>
<dbReference type="Gene3D" id="1.10.287.1490">
    <property type="match status" value="1"/>
</dbReference>
<dbReference type="Gene3D" id="3.40.850.10">
    <property type="entry name" value="Kinesin motor domain"/>
    <property type="match status" value="1"/>
</dbReference>
<dbReference type="GO" id="GO:0007015">
    <property type="term" value="P:actin filament organization"/>
    <property type="evidence" value="ECO:0007669"/>
    <property type="project" value="TreeGrafter"/>
</dbReference>
<evidence type="ECO:0000256" key="7">
    <source>
        <dbReference type="ARBA" id="ARBA00023203"/>
    </source>
</evidence>
<dbReference type="Pfam" id="PF00063">
    <property type="entry name" value="Myosin_head"/>
    <property type="match status" value="1"/>
</dbReference>
<feature type="domain" description="Myosin motor" evidence="11">
    <location>
        <begin position="1"/>
        <end position="379"/>
    </location>
</feature>
<dbReference type="Gene3D" id="1.20.58.530">
    <property type="match status" value="1"/>
</dbReference>
<dbReference type="SUPFAM" id="SSF52540">
    <property type="entry name" value="P-loop containing nucleoside triphosphate hydrolases"/>
    <property type="match status" value="1"/>
</dbReference>
<dbReference type="InterPro" id="IPR036961">
    <property type="entry name" value="Kinesin_motor_dom_sf"/>
</dbReference>
<evidence type="ECO:0000313" key="12">
    <source>
        <dbReference type="Proteomes" id="UP000887574"/>
    </source>
</evidence>
<feature type="region of interest" description="Actin-binding" evidence="8">
    <location>
        <begin position="256"/>
        <end position="278"/>
    </location>
</feature>